<dbReference type="SUPFAM" id="SSF52374">
    <property type="entry name" value="Nucleotidylyl transferase"/>
    <property type="match status" value="1"/>
</dbReference>
<dbReference type="InterPro" id="IPR032678">
    <property type="entry name" value="tRNA-synt_1_cat_dom"/>
</dbReference>
<dbReference type="PANTHER" id="PTHR10890">
    <property type="entry name" value="CYSTEINYL-TRNA SYNTHETASE"/>
    <property type="match status" value="1"/>
</dbReference>
<dbReference type="GO" id="GO:0006423">
    <property type="term" value="P:cysteinyl-tRNA aminoacylation"/>
    <property type="evidence" value="ECO:0007669"/>
    <property type="project" value="UniProtKB-UniRule"/>
</dbReference>
<keyword evidence="4 13" id="KW-0963">Cytoplasm</keyword>
<feature type="domain" description="Cysteinyl-tRNA synthetase class Ia DALR" evidence="15">
    <location>
        <begin position="344"/>
        <end position="394"/>
    </location>
</feature>
<keyword evidence="8 13" id="KW-0862">Zinc</keyword>
<keyword evidence="10 13" id="KW-0648">Protein biosynthesis</keyword>
<dbReference type="HAMAP" id="MF_00041">
    <property type="entry name" value="Cys_tRNA_synth"/>
    <property type="match status" value="1"/>
</dbReference>
<evidence type="ECO:0000256" key="7">
    <source>
        <dbReference type="ARBA" id="ARBA00022741"/>
    </source>
</evidence>
<dbReference type="InterPro" id="IPR014729">
    <property type="entry name" value="Rossmann-like_a/b/a_fold"/>
</dbReference>
<dbReference type="GO" id="GO:0004817">
    <property type="term" value="F:cysteine-tRNA ligase activity"/>
    <property type="evidence" value="ECO:0007669"/>
    <property type="project" value="UniProtKB-UniRule"/>
</dbReference>
<dbReference type="PRINTS" id="PR00983">
    <property type="entry name" value="TRNASYNTHCYS"/>
</dbReference>
<feature type="binding site" evidence="13">
    <location>
        <position position="204"/>
    </location>
    <ligand>
        <name>Zn(2+)</name>
        <dbReference type="ChEBI" id="CHEBI:29105"/>
    </ligand>
</feature>
<evidence type="ECO:0000256" key="12">
    <source>
        <dbReference type="ARBA" id="ARBA00047398"/>
    </source>
</evidence>
<evidence type="ECO:0000256" key="9">
    <source>
        <dbReference type="ARBA" id="ARBA00022840"/>
    </source>
</evidence>
<evidence type="ECO:0000256" key="8">
    <source>
        <dbReference type="ARBA" id="ARBA00022833"/>
    </source>
</evidence>
<dbReference type="Pfam" id="PF01406">
    <property type="entry name" value="tRNA-synt_1e"/>
    <property type="match status" value="1"/>
</dbReference>
<feature type="short sequence motif" description="'KMSKS' region" evidence="13">
    <location>
        <begin position="262"/>
        <end position="266"/>
    </location>
</feature>
<organism evidence="16 17">
    <name type="scientific">Mesoplasma corruscae</name>
    <dbReference type="NCBI Taxonomy" id="216874"/>
    <lineage>
        <taxon>Bacteria</taxon>
        <taxon>Bacillati</taxon>
        <taxon>Mycoplasmatota</taxon>
        <taxon>Mollicutes</taxon>
        <taxon>Entomoplasmatales</taxon>
        <taxon>Entomoplasmataceae</taxon>
        <taxon>Mesoplasma</taxon>
    </lineage>
</organism>
<dbReference type="Proteomes" id="UP000239785">
    <property type="component" value="Unassembled WGS sequence"/>
</dbReference>
<dbReference type="OrthoDB" id="9815130at2"/>
<dbReference type="EC" id="6.1.1.16" evidence="13"/>
<dbReference type="InterPro" id="IPR024909">
    <property type="entry name" value="Cys-tRNA/MSH_ligase"/>
</dbReference>
<dbReference type="EMBL" id="PHNF01000001">
    <property type="protein sequence ID" value="PPE06592.1"/>
    <property type="molecule type" value="Genomic_DNA"/>
</dbReference>
<evidence type="ECO:0000256" key="3">
    <source>
        <dbReference type="ARBA" id="ARBA00011245"/>
    </source>
</evidence>
<dbReference type="InterPro" id="IPR015803">
    <property type="entry name" value="Cys-tRNA-ligase"/>
</dbReference>
<dbReference type="InterPro" id="IPR009080">
    <property type="entry name" value="tRNAsynth_Ia_anticodon-bd"/>
</dbReference>
<evidence type="ECO:0000259" key="14">
    <source>
        <dbReference type="Pfam" id="PF01406"/>
    </source>
</evidence>
<keyword evidence="7 13" id="KW-0547">Nucleotide-binding</keyword>
<feature type="binding site" evidence="13">
    <location>
        <position position="265"/>
    </location>
    <ligand>
        <name>ATP</name>
        <dbReference type="ChEBI" id="CHEBI:30616"/>
    </ligand>
</feature>
<dbReference type="GO" id="GO:0005524">
    <property type="term" value="F:ATP binding"/>
    <property type="evidence" value="ECO:0007669"/>
    <property type="project" value="UniProtKB-UniRule"/>
</dbReference>
<evidence type="ECO:0000256" key="13">
    <source>
        <dbReference type="HAMAP-Rule" id="MF_00041"/>
    </source>
</evidence>
<gene>
    <name evidence="13 16" type="primary">cysS</name>
    <name evidence="16" type="ORF">MCORR_v1c02230</name>
</gene>
<evidence type="ECO:0000256" key="2">
    <source>
        <dbReference type="ARBA" id="ARBA00005594"/>
    </source>
</evidence>
<feature type="binding site" evidence="13">
    <location>
        <position position="234"/>
    </location>
    <ligand>
        <name>Zn(2+)</name>
        <dbReference type="ChEBI" id="CHEBI:29105"/>
    </ligand>
</feature>
<evidence type="ECO:0000256" key="11">
    <source>
        <dbReference type="ARBA" id="ARBA00023146"/>
    </source>
</evidence>
<name>A0A2S5RH96_9MOLU</name>
<keyword evidence="5 13" id="KW-0436">Ligase</keyword>
<dbReference type="PANTHER" id="PTHR10890:SF3">
    <property type="entry name" value="CYSTEINE--TRNA LIGASE, CYTOPLASMIC"/>
    <property type="match status" value="1"/>
</dbReference>
<dbReference type="InterPro" id="IPR015273">
    <property type="entry name" value="Cys-tRNA-synt_Ia_DALR"/>
</dbReference>
<dbReference type="NCBIfam" id="TIGR00435">
    <property type="entry name" value="cysS"/>
    <property type="match status" value="1"/>
</dbReference>
<feature type="domain" description="tRNA synthetases class I catalytic" evidence="14">
    <location>
        <begin position="12"/>
        <end position="308"/>
    </location>
</feature>
<sequence>MKIFDTLSRKYKTIKNPQVNIYSCGPTIYDYIHIGNARPILLTDTLIKFLEFKKVKVNFLQNITDIDDKIISKSLETNKPEIELTNFFKKAYLKSLKELKVRMPNQLVCISDEIKLMQSFIDILIVNQSAYETKSGIYFNINKFKSEYGRLSNIKVDDLISKTAEDFFEDKNLKADFSLWKTTNVGLNWDFHKQKGRPGWHTECVTLIDNYFNHETIDIHIGGIDLQFPHHENERIQFLAKNNKELSYIWMHNGHLTVDNVKMSKSLNNTTHLKDFIQTYGANVLRWLFQTTHYKQPINISDDLLKQGVKFEDKINNCIKKLKQWVIINEAKVEEQVDEDILNKFDKYMNDDLNTPQVLMLINFLISNINKEDNFKIKILQFNALKIILQVLGFSFEFNLNVDDQIKKLYLKQKEHILNKEFVEADQIRAILIKEGLL</sequence>
<comment type="caution">
    <text evidence="16">The sequence shown here is derived from an EMBL/GenBank/DDBJ whole genome shotgun (WGS) entry which is preliminary data.</text>
</comment>
<keyword evidence="9 13" id="KW-0067">ATP-binding</keyword>
<comment type="similarity">
    <text evidence="2 13">Belongs to the class-I aminoacyl-tRNA synthetase family.</text>
</comment>
<keyword evidence="6 13" id="KW-0479">Metal-binding</keyword>
<dbReference type="RefSeq" id="WP_104207779.1">
    <property type="nucleotide sequence ID" value="NZ_PHNF01000001.1"/>
</dbReference>
<dbReference type="SUPFAM" id="SSF47323">
    <property type="entry name" value="Anticodon-binding domain of a subclass of class I aminoacyl-tRNA synthetases"/>
    <property type="match status" value="1"/>
</dbReference>
<feature type="short sequence motif" description="'HIGH' region" evidence="13">
    <location>
        <begin position="26"/>
        <end position="36"/>
    </location>
</feature>
<dbReference type="GO" id="GO:0005829">
    <property type="term" value="C:cytosol"/>
    <property type="evidence" value="ECO:0007669"/>
    <property type="project" value="TreeGrafter"/>
</dbReference>
<comment type="catalytic activity">
    <reaction evidence="12 13">
        <text>tRNA(Cys) + L-cysteine + ATP = L-cysteinyl-tRNA(Cys) + AMP + diphosphate</text>
        <dbReference type="Rhea" id="RHEA:17773"/>
        <dbReference type="Rhea" id="RHEA-COMP:9661"/>
        <dbReference type="Rhea" id="RHEA-COMP:9679"/>
        <dbReference type="ChEBI" id="CHEBI:30616"/>
        <dbReference type="ChEBI" id="CHEBI:33019"/>
        <dbReference type="ChEBI" id="CHEBI:35235"/>
        <dbReference type="ChEBI" id="CHEBI:78442"/>
        <dbReference type="ChEBI" id="CHEBI:78517"/>
        <dbReference type="ChEBI" id="CHEBI:456215"/>
        <dbReference type="EC" id="6.1.1.16"/>
    </reaction>
</comment>
<comment type="subcellular location">
    <subcellularLocation>
        <location evidence="1 13">Cytoplasm</location>
    </subcellularLocation>
</comment>
<dbReference type="Gene3D" id="3.40.50.620">
    <property type="entry name" value="HUPs"/>
    <property type="match status" value="1"/>
</dbReference>
<comment type="cofactor">
    <cofactor evidence="13">
        <name>Zn(2+)</name>
        <dbReference type="ChEBI" id="CHEBI:29105"/>
    </cofactor>
    <text evidence="13">Binds 1 zinc ion per subunit.</text>
</comment>
<evidence type="ECO:0000256" key="5">
    <source>
        <dbReference type="ARBA" id="ARBA00022598"/>
    </source>
</evidence>
<dbReference type="GO" id="GO:0008270">
    <property type="term" value="F:zinc ion binding"/>
    <property type="evidence" value="ECO:0007669"/>
    <property type="project" value="UniProtKB-UniRule"/>
</dbReference>
<keyword evidence="17" id="KW-1185">Reference proteome</keyword>
<accession>A0A2S5RH96</accession>
<dbReference type="Gene3D" id="1.20.120.1910">
    <property type="entry name" value="Cysteine-tRNA ligase, C-terminal anti-codon recognition domain"/>
    <property type="match status" value="1"/>
</dbReference>
<proteinExistence type="inferred from homology"/>
<reference evidence="16 17" key="1">
    <citation type="submission" date="2017-11" db="EMBL/GenBank/DDBJ databases">
        <title>Genome sequence of Mesoplasma corruscae ELCA-2 (ATCC 49579).</title>
        <authorList>
            <person name="Lo W.-S."/>
            <person name="Kuo C.-H."/>
        </authorList>
    </citation>
    <scope>NUCLEOTIDE SEQUENCE [LARGE SCALE GENOMIC DNA]</scope>
    <source>
        <strain evidence="16 17">ELCA-2</strain>
    </source>
</reference>
<evidence type="ECO:0000259" key="15">
    <source>
        <dbReference type="Pfam" id="PF09190"/>
    </source>
</evidence>
<feature type="binding site" evidence="13">
    <location>
        <position position="230"/>
    </location>
    <ligand>
        <name>Zn(2+)</name>
        <dbReference type="ChEBI" id="CHEBI:29105"/>
    </ligand>
</feature>
<dbReference type="Pfam" id="PF09190">
    <property type="entry name" value="DALR_2"/>
    <property type="match status" value="1"/>
</dbReference>
<dbReference type="AlphaFoldDB" id="A0A2S5RH96"/>
<evidence type="ECO:0000313" key="17">
    <source>
        <dbReference type="Proteomes" id="UP000239785"/>
    </source>
</evidence>
<feature type="binding site" evidence="13">
    <location>
        <position position="24"/>
    </location>
    <ligand>
        <name>Zn(2+)</name>
        <dbReference type="ChEBI" id="CHEBI:29105"/>
    </ligand>
</feature>
<protein>
    <recommendedName>
        <fullName evidence="13">Cysteine--tRNA ligase</fullName>
        <ecNumber evidence="13">6.1.1.16</ecNumber>
    </recommendedName>
    <alternativeName>
        <fullName evidence="13">Cysteinyl-tRNA synthetase</fullName>
        <shortName evidence="13">CysRS</shortName>
    </alternativeName>
</protein>
<evidence type="ECO:0000256" key="6">
    <source>
        <dbReference type="ARBA" id="ARBA00022723"/>
    </source>
</evidence>
<comment type="subunit">
    <text evidence="3 13">Monomer.</text>
</comment>
<evidence type="ECO:0000256" key="10">
    <source>
        <dbReference type="ARBA" id="ARBA00022917"/>
    </source>
</evidence>
<evidence type="ECO:0000256" key="4">
    <source>
        <dbReference type="ARBA" id="ARBA00022490"/>
    </source>
</evidence>
<evidence type="ECO:0000313" key="16">
    <source>
        <dbReference type="EMBL" id="PPE06592.1"/>
    </source>
</evidence>
<evidence type="ECO:0000256" key="1">
    <source>
        <dbReference type="ARBA" id="ARBA00004496"/>
    </source>
</evidence>
<keyword evidence="11 13" id="KW-0030">Aminoacyl-tRNA synthetase</keyword>